<feature type="region of interest" description="Disordered" evidence="8">
    <location>
        <begin position="111"/>
        <end position="139"/>
    </location>
</feature>
<keyword evidence="10" id="KW-1185">Reference proteome</keyword>
<dbReference type="OrthoDB" id="2575228at2759"/>
<keyword evidence="3" id="KW-0749">Sporulation</keyword>
<proteinExistence type="inferred from homology"/>
<comment type="similarity">
    <text evidence="1">Belongs to the wetA family.</text>
</comment>
<evidence type="ECO:0000256" key="8">
    <source>
        <dbReference type="SAM" id="MobiDB-lite"/>
    </source>
</evidence>
<dbReference type="Proteomes" id="UP000054771">
    <property type="component" value="Unassembled WGS sequence"/>
</dbReference>
<keyword evidence="6" id="KW-0804">Transcription</keyword>
<feature type="region of interest" description="Disordered" evidence="8">
    <location>
        <begin position="338"/>
        <end position="359"/>
    </location>
</feature>
<evidence type="ECO:0000256" key="2">
    <source>
        <dbReference type="ARBA" id="ARBA00015342"/>
    </source>
</evidence>
<evidence type="ECO:0000313" key="9">
    <source>
        <dbReference type="EMBL" id="CEL05300.1"/>
    </source>
</evidence>
<accession>A0A0U5GWB4</accession>
<keyword evidence="7" id="KW-0183">Conidiation</keyword>
<evidence type="ECO:0000256" key="3">
    <source>
        <dbReference type="ARBA" id="ARBA00022969"/>
    </source>
</evidence>
<evidence type="ECO:0000256" key="1">
    <source>
        <dbReference type="ARBA" id="ARBA00008881"/>
    </source>
</evidence>
<feature type="region of interest" description="Disordered" evidence="8">
    <location>
        <begin position="244"/>
        <end position="305"/>
    </location>
</feature>
<sequence>MFAQPFDHSFNDLFNQYVNMDSSSTDSNKDVSFPSDFDQMFPLDSLSNDCGDQSPLISSTQQTQAHHWGRDACYLSGNATCSTGHENAVFQEESVQPSSLLDLGIDLEAPSTQHPPISAISETRTPSTPPTTPSRKVKASLLTPKTIRRHRDSNDRRGLVRKQSFSPNLMRSSQVQKSTCRMAYPEAWAQRLQNFAIRNSNECLPLSPPPSDILVQQENISTKQTPAQINPSVAEMPQQFESGYFTHSPAIPMPSSSTSIMQNQPQRYLNRSNTSALTPSPPTADDIFSSPHSSDPQSMSSWNSDSLSAQTFHFTPELQSHEAQAWWSPMPSEAAQRQASYQQMIASPAPQRPIQASSNNDLLQGGLMIQLDPTPFDISSSFPSSTIPSTSHSRDSQSYNHSAAPQKYIDSASFTTPNIHNGSRSPSLSPKTGASAKNGSIVGNSMNMKTASRRPHPRKLSGQSTGTPKPLKGPYSQSSSPRGANKSVAVSFVNFTAQDSQKILTGVAPSGSSKTKARREQEARERRRKMSEAALNAVRKAGGDVEALEAVFC</sequence>
<evidence type="ECO:0000256" key="4">
    <source>
        <dbReference type="ARBA" id="ARBA00023015"/>
    </source>
</evidence>
<feature type="compositionally biased region" description="Polar residues" evidence="8">
    <location>
        <begin position="412"/>
        <end position="450"/>
    </location>
</feature>
<feature type="region of interest" description="Disordered" evidence="8">
    <location>
        <begin position="379"/>
        <end position="484"/>
    </location>
</feature>
<name>A0A0U5GWB4_ASPCI</name>
<feature type="compositionally biased region" description="Low complexity" evidence="8">
    <location>
        <begin position="379"/>
        <end position="391"/>
    </location>
</feature>
<evidence type="ECO:0000313" key="10">
    <source>
        <dbReference type="Proteomes" id="UP000054771"/>
    </source>
</evidence>
<dbReference type="GO" id="GO:0030435">
    <property type="term" value="P:sporulation resulting in formation of a cellular spore"/>
    <property type="evidence" value="ECO:0007669"/>
    <property type="project" value="UniProtKB-KW"/>
</dbReference>
<dbReference type="EMBL" id="CDMC01000005">
    <property type="protein sequence ID" value="CEL05300.1"/>
    <property type="molecule type" value="Genomic_DNA"/>
</dbReference>
<feature type="region of interest" description="Disordered" evidence="8">
    <location>
        <begin position="501"/>
        <end position="531"/>
    </location>
</feature>
<reference evidence="10" key="1">
    <citation type="journal article" date="2016" name="Genome Announc.">
        <title>Draft genome sequences of fungus Aspergillus calidoustus.</title>
        <authorList>
            <person name="Horn F."/>
            <person name="Linde J."/>
            <person name="Mattern D.J."/>
            <person name="Walther G."/>
            <person name="Guthke R."/>
            <person name="Scherlach K."/>
            <person name="Martin K."/>
            <person name="Brakhage A.A."/>
            <person name="Petzke L."/>
            <person name="Valiante V."/>
        </authorList>
    </citation>
    <scope>NUCLEOTIDE SEQUENCE [LARGE SCALE GENOMIC DNA]</scope>
    <source>
        <strain evidence="10">SF006504</strain>
    </source>
</reference>
<dbReference type="GO" id="GO:0048315">
    <property type="term" value="P:conidium formation"/>
    <property type="evidence" value="ECO:0007669"/>
    <property type="project" value="UniProtKB-KW"/>
</dbReference>
<dbReference type="PANTHER" id="PTHR22934:SF25">
    <property type="entry name" value="DEVELOPMENTAL REGULATORY PROTEIN WETA"/>
    <property type="match status" value="1"/>
</dbReference>
<feature type="compositionally biased region" description="Polar residues" evidence="8">
    <location>
        <begin position="254"/>
        <end position="278"/>
    </location>
</feature>
<protein>
    <recommendedName>
        <fullName evidence="2">Developmental regulatory protein wetA</fullName>
    </recommendedName>
</protein>
<organism evidence="9 10">
    <name type="scientific">Aspergillus calidoustus</name>
    <dbReference type="NCBI Taxonomy" id="454130"/>
    <lineage>
        <taxon>Eukaryota</taxon>
        <taxon>Fungi</taxon>
        <taxon>Dikarya</taxon>
        <taxon>Ascomycota</taxon>
        <taxon>Pezizomycotina</taxon>
        <taxon>Eurotiomycetes</taxon>
        <taxon>Eurotiomycetidae</taxon>
        <taxon>Eurotiales</taxon>
        <taxon>Aspergillaceae</taxon>
        <taxon>Aspergillus</taxon>
        <taxon>Aspergillus subgen. Nidulantes</taxon>
    </lineage>
</organism>
<dbReference type="STRING" id="454130.A0A0U5GWB4"/>
<keyword evidence="4" id="KW-0805">Transcription regulation</keyword>
<dbReference type="AlphaFoldDB" id="A0A0U5GWB4"/>
<gene>
    <name evidence="9" type="ORF">ASPCAL06418</name>
</gene>
<feature type="compositionally biased region" description="Low complexity" evidence="8">
    <location>
        <begin position="289"/>
        <end position="301"/>
    </location>
</feature>
<evidence type="ECO:0000256" key="6">
    <source>
        <dbReference type="ARBA" id="ARBA00023163"/>
    </source>
</evidence>
<evidence type="ECO:0000256" key="7">
    <source>
        <dbReference type="ARBA" id="ARBA00023321"/>
    </source>
</evidence>
<evidence type="ECO:0000256" key="5">
    <source>
        <dbReference type="ARBA" id="ARBA00023159"/>
    </source>
</evidence>
<dbReference type="PANTHER" id="PTHR22934">
    <property type="entry name" value="PROTEIN ESC1/WETA-RELATED"/>
    <property type="match status" value="1"/>
</dbReference>
<dbReference type="OMA" id="MFAQPFD"/>
<dbReference type="InterPro" id="IPR040112">
    <property type="entry name" value="WetA"/>
</dbReference>
<keyword evidence="5" id="KW-0010">Activator</keyword>